<dbReference type="InterPro" id="IPR019236">
    <property type="entry name" value="APP1_cat"/>
</dbReference>
<dbReference type="STRING" id="1300342.I596_2960"/>
<dbReference type="KEGG" id="dko:I596_2960"/>
<reference evidence="3 4" key="1">
    <citation type="submission" date="2016-04" db="EMBL/GenBank/DDBJ databases">
        <title>Complete genome sequence of Dokdonella koreensis DS-123T.</title>
        <authorList>
            <person name="Kim J.F."/>
            <person name="Lee H."/>
            <person name="Kwak M.-J."/>
        </authorList>
    </citation>
    <scope>NUCLEOTIDE SEQUENCE [LARGE SCALE GENOMIC DNA]</scope>
    <source>
        <strain evidence="3 4">DS-123</strain>
    </source>
</reference>
<keyword evidence="4" id="KW-1185">Reference proteome</keyword>
<feature type="chain" id="PRO_5007813850" description="Phosphatidate phosphatase APP1 catalytic domain-containing protein" evidence="1">
    <location>
        <begin position="30"/>
        <end position="369"/>
    </location>
</feature>
<sequence>MRRVETARAGLRRLSAAALALLAGASPLAARPLAGDEQVLFVPGIARPLEAGRIEVAIDAWVYEREERPRLAAAFARYIGFDLATATAADRERFEQRTRLFLVDSENRKRLDVAFPGGLRVTLPRTRHGGRSTTRVTMDGGAIAADVRWVDFHAVLPPADARRFAGRALWVPARGLSVVSDIDDTIKDSGVADRRTLLLNSFVHPFKAVPGMADRYRQLAAAPGLRFHYVSGSPIQLLAPLTDFLAAAGFPDGSMHLREATAWRTLVPREGASEAHKLGVLRRLLADLPHRDFVLVGDATEADPEIYATLAREQPDRVCAILIRDPGHAGRDASRYRSAFAGIAPERWRLFDTIEDVAAPLDRCVSAAR</sequence>
<dbReference type="EMBL" id="CP015249">
    <property type="protein sequence ID" value="ANB18953.1"/>
    <property type="molecule type" value="Genomic_DNA"/>
</dbReference>
<organism evidence="3 4">
    <name type="scientific">Dokdonella koreensis DS-123</name>
    <dbReference type="NCBI Taxonomy" id="1300342"/>
    <lineage>
        <taxon>Bacteria</taxon>
        <taxon>Pseudomonadati</taxon>
        <taxon>Pseudomonadota</taxon>
        <taxon>Gammaproteobacteria</taxon>
        <taxon>Lysobacterales</taxon>
        <taxon>Rhodanobacteraceae</taxon>
        <taxon>Dokdonella</taxon>
    </lineage>
</organism>
<gene>
    <name evidence="3" type="ORF">I596_2960</name>
</gene>
<dbReference type="GO" id="GO:0008195">
    <property type="term" value="F:phosphatidate phosphatase activity"/>
    <property type="evidence" value="ECO:0007669"/>
    <property type="project" value="InterPro"/>
</dbReference>
<proteinExistence type="predicted"/>
<protein>
    <recommendedName>
        <fullName evidence="2">Phosphatidate phosphatase APP1 catalytic domain-containing protein</fullName>
    </recommendedName>
</protein>
<dbReference type="Pfam" id="PF09949">
    <property type="entry name" value="APP1_cat"/>
    <property type="match status" value="1"/>
</dbReference>
<dbReference type="InterPro" id="IPR052935">
    <property type="entry name" value="Mg2+_PAP"/>
</dbReference>
<dbReference type="PANTHER" id="PTHR28208">
    <property type="entry name" value="PHOSPHATIDATE PHOSPHATASE APP1"/>
    <property type="match status" value="1"/>
</dbReference>
<keyword evidence="1" id="KW-0732">Signal</keyword>
<feature type="signal peptide" evidence="1">
    <location>
        <begin position="1"/>
        <end position="29"/>
    </location>
</feature>
<name>A0A160DY60_9GAMM</name>
<dbReference type="Proteomes" id="UP000076830">
    <property type="component" value="Chromosome"/>
</dbReference>
<accession>A0A160DY60</accession>
<evidence type="ECO:0000259" key="2">
    <source>
        <dbReference type="Pfam" id="PF09949"/>
    </source>
</evidence>
<evidence type="ECO:0000313" key="3">
    <source>
        <dbReference type="EMBL" id="ANB18953.1"/>
    </source>
</evidence>
<dbReference type="InterPro" id="IPR036412">
    <property type="entry name" value="HAD-like_sf"/>
</dbReference>
<evidence type="ECO:0000313" key="4">
    <source>
        <dbReference type="Proteomes" id="UP000076830"/>
    </source>
</evidence>
<dbReference type="AlphaFoldDB" id="A0A160DY60"/>
<evidence type="ECO:0000256" key="1">
    <source>
        <dbReference type="SAM" id="SignalP"/>
    </source>
</evidence>
<dbReference type="RefSeq" id="WP_223303834.1">
    <property type="nucleotide sequence ID" value="NZ_CP015249.1"/>
</dbReference>
<dbReference type="PANTHER" id="PTHR28208:SF1">
    <property type="entry name" value="FILAMENT ORGANIZATION PROTEIN APP1-LIKE, PUTATIVE (AFU_ORTHOLOGUE AFUA_1G06650)-RELATED"/>
    <property type="match status" value="1"/>
</dbReference>
<dbReference type="SUPFAM" id="SSF56784">
    <property type="entry name" value="HAD-like"/>
    <property type="match status" value="1"/>
</dbReference>
<feature type="domain" description="Phosphatidate phosphatase APP1 catalytic" evidence="2">
    <location>
        <begin position="177"/>
        <end position="325"/>
    </location>
</feature>